<keyword evidence="3" id="KW-1185">Reference proteome</keyword>
<evidence type="ECO:0000313" key="2">
    <source>
        <dbReference type="EMBL" id="CAD7285071.1"/>
    </source>
</evidence>
<dbReference type="PANTHER" id="PTHR14209:SF19">
    <property type="entry name" value="ISOAMYL ACETATE-HYDROLYZING ESTERASE 1 HOMOLOG"/>
    <property type="match status" value="1"/>
</dbReference>
<sequence>MDHHQQHPKLVTWPKVVLFGDSLTQYSMNPNHGWATILAHSLQRRCDVIVRGFSGYNTIDARHLLPRIANTFDGPVAAVVIFLGTNDAADAVQNVRQHVPLEEYRKNLAWMVKFMQDKGVPREKIILMSPPAADVKKWTRNDRSLAQTEAYARVCEEVAHGANISSINLCKLMQDKFKN</sequence>
<dbReference type="CDD" id="cd01838">
    <property type="entry name" value="Isoamyl_acetate_hydrolase_like"/>
    <property type="match status" value="1"/>
</dbReference>
<evidence type="ECO:0000259" key="1">
    <source>
        <dbReference type="Pfam" id="PF13472"/>
    </source>
</evidence>
<dbReference type="EMBL" id="CAJPEX010011516">
    <property type="protein sequence ID" value="CAG0925223.1"/>
    <property type="molecule type" value="Genomic_DNA"/>
</dbReference>
<gene>
    <name evidence="2" type="ORF">NMOB1V02_LOCUS12673</name>
</gene>
<dbReference type="OrthoDB" id="671439at2759"/>
<dbReference type="Proteomes" id="UP000678499">
    <property type="component" value="Unassembled WGS sequence"/>
</dbReference>
<dbReference type="SUPFAM" id="SSF52266">
    <property type="entry name" value="SGNH hydrolase"/>
    <property type="match status" value="1"/>
</dbReference>
<dbReference type="InterPro" id="IPR036514">
    <property type="entry name" value="SGNH_hydro_sf"/>
</dbReference>
<organism evidence="2">
    <name type="scientific">Notodromas monacha</name>
    <dbReference type="NCBI Taxonomy" id="399045"/>
    <lineage>
        <taxon>Eukaryota</taxon>
        <taxon>Metazoa</taxon>
        <taxon>Ecdysozoa</taxon>
        <taxon>Arthropoda</taxon>
        <taxon>Crustacea</taxon>
        <taxon>Oligostraca</taxon>
        <taxon>Ostracoda</taxon>
        <taxon>Podocopa</taxon>
        <taxon>Podocopida</taxon>
        <taxon>Cypridocopina</taxon>
        <taxon>Cypridoidea</taxon>
        <taxon>Cyprididae</taxon>
        <taxon>Notodromas</taxon>
    </lineage>
</organism>
<dbReference type="Pfam" id="PF13472">
    <property type="entry name" value="Lipase_GDSL_2"/>
    <property type="match status" value="1"/>
</dbReference>
<dbReference type="InterPro" id="IPR013830">
    <property type="entry name" value="SGNH_hydro"/>
</dbReference>
<dbReference type="EMBL" id="OA893553">
    <property type="protein sequence ID" value="CAD7285071.1"/>
    <property type="molecule type" value="Genomic_DNA"/>
</dbReference>
<proteinExistence type="predicted"/>
<dbReference type="AlphaFoldDB" id="A0A7R9C2Q2"/>
<dbReference type="Gene3D" id="3.40.50.1110">
    <property type="entry name" value="SGNH hydrolase"/>
    <property type="match status" value="1"/>
</dbReference>
<reference evidence="2" key="1">
    <citation type="submission" date="2020-11" db="EMBL/GenBank/DDBJ databases">
        <authorList>
            <person name="Tran Van P."/>
        </authorList>
    </citation>
    <scope>NUCLEOTIDE SEQUENCE</scope>
</reference>
<evidence type="ECO:0000313" key="3">
    <source>
        <dbReference type="Proteomes" id="UP000678499"/>
    </source>
</evidence>
<name>A0A7R9C2Q2_9CRUS</name>
<feature type="non-terminal residue" evidence="2">
    <location>
        <position position="1"/>
    </location>
</feature>
<dbReference type="InterPro" id="IPR045136">
    <property type="entry name" value="Iah1-like"/>
</dbReference>
<accession>A0A7R9C2Q2</accession>
<dbReference type="PANTHER" id="PTHR14209">
    <property type="entry name" value="ISOAMYL ACETATE-HYDROLYZING ESTERASE 1"/>
    <property type="match status" value="1"/>
</dbReference>
<protein>
    <recommendedName>
        <fullName evidence="1">SGNH hydrolase-type esterase domain-containing protein</fullName>
    </recommendedName>
</protein>
<feature type="domain" description="SGNH hydrolase-type esterase" evidence="1">
    <location>
        <begin position="18"/>
        <end position="176"/>
    </location>
</feature>